<sequence>MRRLGIKLTRSLRGAHHVLHQITPGPRAASPGHPPRHHPGASPGLLPGVQAVHPYRRRADHLVPAEGLPCPHLPGARTAAPCLRRADHPVVGHYPEVVLFRPRGVVRAVRHPAVERPHRRAGAQAVQHRGAGPPHLAAPCRHPGEHYRLPEYRIHRQPALDPLPRGHQAQSPARPSLQTAPPPAGPDLSLNISWLTSQGCDNYWRSSAICTT</sequence>
<feature type="region of interest" description="Disordered" evidence="1">
    <location>
        <begin position="22"/>
        <end position="48"/>
    </location>
</feature>
<feature type="compositionally biased region" description="Polar residues" evidence="1">
    <location>
        <begin position="168"/>
        <end position="179"/>
    </location>
</feature>
<organism evidence="2 3">
    <name type="scientific">Ectothiorhodospira marina</name>
    <dbReference type="NCBI Taxonomy" id="1396821"/>
    <lineage>
        <taxon>Bacteria</taxon>
        <taxon>Pseudomonadati</taxon>
        <taxon>Pseudomonadota</taxon>
        <taxon>Gammaproteobacteria</taxon>
        <taxon>Chromatiales</taxon>
        <taxon>Ectothiorhodospiraceae</taxon>
        <taxon>Ectothiorhodospira</taxon>
    </lineage>
</organism>
<name>A0A1H7K2R3_9GAMM</name>
<dbReference type="AlphaFoldDB" id="A0A1H7K2R3"/>
<accession>A0A1H7K2R3</accession>
<feature type="region of interest" description="Disordered" evidence="1">
    <location>
        <begin position="159"/>
        <end position="189"/>
    </location>
</feature>
<evidence type="ECO:0000313" key="2">
    <source>
        <dbReference type="EMBL" id="SEK81153.1"/>
    </source>
</evidence>
<dbReference type="Proteomes" id="UP000199256">
    <property type="component" value="Unassembled WGS sequence"/>
</dbReference>
<dbReference type="STRING" id="1396821.SAMN05444515_105116"/>
<evidence type="ECO:0000313" key="3">
    <source>
        <dbReference type="Proteomes" id="UP000199256"/>
    </source>
</evidence>
<gene>
    <name evidence="2" type="ORF">SAMN05444515_105116</name>
</gene>
<proteinExistence type="predicted"/>
<protein>
    <submittedName>
        <fullName evidence="2">Uncharacterized protein</fullName>
    </submittedName>
</protein>
<keyword evidence="3" id="KW-1185">Reference proteome</keyword>
<evidence type="ECO:0000256" key="1">
    <source>
        <dbReference type="SAM" id="MobiDB-lite"/>
    </source>
</evidence>
<dbReference type="EMBL" id="FOAA01000005">
    <property type="protein sequence ID" value="SEK81153.1"/>
    <property type="molecule type" value="Genomic_DNA"/>
</dbReference>
<reference evidence="3" key="1">
    <citation type="submission" date="2016-10" db="EMBL/GenBank/DDBJ databases">
        <authorList>
            <person name="Varghese N."/>
            <person name="Submissions S."/>
        </authorList>
    </citation>
    <scope>NUCLEOTIDE SEQUENCE [LARGE SCALE GENOMIC DNA]</scope>
    <source>
        <strain evidence="3">DSM 241</strain>
    </source>
</reference>
<feature type="region of interest" description="Disordered" evidence="1">
    <location>
        <begin position="114"/>
        <end position="135"/>
    </location>
</feature>